<dbReference type="PANTHER" id="PTHR47816">
    <property type="entry name" value="RIBOSOMAL RNA SMALL SUBUNIT METHYLTRANSFERASE C"/>
    <property type="match status" value="1"/>
</dbReference>
<keyword evidence="1 4" id="KW-0489">Methyltransferase</keyword>
<dbReference type="EMBL" id="SWLG01000020">
    <property type="protein sequence ID" value="TLS35528.1"/>
    <property type="molecule type" value="Genomic_DNA"/>
</dbReference>
<dbReference type="Proteomes" id="UP000308230">
    <property type="component" value="Unassembled WGS sequence"/>
</dbReference>
<dbReference type="SUPFAM" id="SSF53335">
    <property type="entry name" value="S-adenosyl-L-methionine-dependent methyltransferases"/>
    <property type="match status" value="1"/>
</dbReference>
<dbReference type="PANTHER" id="PTHR47816:SF4">
    <property type="entry name" value="RIBOSOMAL RNA SMALL SUBUNIT METHYLTRANSFERASE C"/>
    <property type="match status" value="1"/>
</dbReference>
<dbReference type="Pfam" id="PF05175">
    <property type="entry name" value="MTS"/>
    <property type="match status" value="1"/>
</dbReference>
<dbReference type="GO" id="GO:0032259">
    <property type="term" value="P:methylation"/>
    <property type="evidence" value="ECO:0007669"/>
    <property type="project" value="UniProtKB-KW"/>
</dbReference>
<proteinExistence type="predicted"/>
<evidence type="ECO:0000256" key="2">
    <source>
        <dbReference type="ARBA" id="ARBA00022679"/>
    </source>
</evidence>
<name>A0A5R9F226_9BACL</name>
<dbReference type="InterPro" id="IPR007848">
    <property type="entry name" value="Small_mtfrase_dom"/>
</dbReference>
<keyword evidence="5" id="KW-1185">Reference proteome</keyword>
<comment type="caution">
    <text evidence="4">The sequence shown here is derived from an EMBL/GenBank/DDBJ whole genome shotgun (WGS) entry which is preliminary data.</text>
</comment>
<evidence type="ECO:0000313" key="5">
    <source>
        <dbReference type="Proteomes" id="UP000308230"/>
    </source>
</evidence>
<dbReference type="RefSeq" id="WP_138128811.1">
    <property type="nucleotide sequence ID" value="NZ_SWLG01000020.1"/>
</dbReference>
<feature type="domain" description="Methyltransferase small" evidence="3">
    <location>
        <begin position="28"/>
        <end position="196"/>
    </location>
</feature>
<reference evidence="4 5" key="1">
    <citation type="submission" date="2019-04" db="EMBL/GenBank/DDBJ databases">
        <title>Bacillus caeni sp. nov., a bacterium isolated from mangrove sediment.</title>
        <authorList>
            <person name="Huang H."/>
            <person name="Mo K."/>
            <person name="Hu Y."/>
        </authorList>
    </citation>
    <scope>NUCLEOTIDE SEQUENCE [LARGE SCALE GENOMIC DNA]</scope>
    <source>
        <strain evidence="4 5">HB172195</strain>
    </source>
</reference>
<protein>
    <submittedName>
        <fullName evidence="4">Class I SAM-dependent methyltransferase</fullName>
    </submittedName>
</protein>
<evidence type="ECO:0000313" key="4">
    <source>
        <dbReference type="EMBL" id="TLS35528.1"/>
    </source>
</evidence>
<dbReference type="InterPro" id="IPR046977">
    <property type="entry name" value="RsmC/RlmG"/>
</dbReference>
<dbReference type="OrthoDB" id="9764961at2"/>
<accession>A0A5R9F226</accession>
<keyword evidence="2 4" id="KW-0808">Transferase</keyword>
<sequence length="202" mass="22671">MGEHYYSEKPRVKSEPQTIKSNLRGRSLTFTTDRGVFSKDNVDFGTRLLVEVFEFPDLEGDVLDVGCGYGPIGLTVAASEPARKVSMVDINERAVELARQNAHKNNIENVSIMQSDRLETLKDHHFAAVLTNPPIRAGKDVVHDIFEQSFQVLKPGGELWVVIQKKQGAPSAIKKLEESFETVKIVQKSKGYYILKAVKQER</sequence>
<evidence type="ECO:0000256" key="1">
    <source>
        <dbReference type="ARBA" id="ARBA00022603"/>
    </source>
</evidence>
<gene>
    <name evidence="4" type="ORF">FCL54_20070</name>
</gene>
<dbReference type="CDD" id="cd02440">
    <property type="entry name" value="AdoMet_MTases"/>
    <property type="match status" value="1"/>
</dbReference>
<organism evidence="4 5">
    <name type="scientific">Exobacillus caeni</name>
    <dbReference type="NCBI Taxonomy" id="2574798"/>
    <lineage>
        <taxon>Bacteria</taxon>
        <taxon>Bacillati</taxon>
        <taxon>Bacillota</taxon>
        <taxon>Bacilli</taxon>
        <taxon>Bacillales</taxon>
        <taxon>Guptibacillaceae</taxon>
        <taxon>Exobacillus</taxon>
    </lineage>
</organism>
<dbReference type="AlphaFoldDB" id="A0A5R9F226"/>
<dbReference type="Gene3D" id="3.40.50.150">
    <property type="entry name" value="Vaccinia Virus protein VP39"/>
    <property type="match status" value="1"/>
</dbReference>
<evidence type="ECO:0000259" key="3">
    <source>
        <dbReference type="Pfam" id="PF05175"/>
    </source>
</evidence>
<dbReference type="InterPro" id="IPR029063">
    <property type="entry name" value="SAM-dependent_MTases_sf"/>
</dbReference>
<dbReference type="GO" id="GO:0008757">
    <property type="term" value="F:S-adenosylmethionine-dependent methyltransferase activity"/>
    <property type="evidence" value="ECO:0007669"/>
    <property type="project" value="InterPro"/>
</dbReference>